<organism evidence="1 2">
    <name type="scientific">Gordonia rubripertincta</name>
    <name type="common">Rhodococcus corallinus</name>
    <dbReference type="NCBI Taxonomy" id="36822"/>
    <lineage>
        <taxon>Bacteria</taxon>
        <taxon>Bacillati</taxon>
        <taxon>Actinomycetota</taxon>
        <taxon>Actinomycetes</taxon>
        <taxon>Mycobacteriales</taxon>
        <taxon>Gordoniaceae</taxon>
        <taxon>Gordonia</taxon>
    </lineage>
</organism>
<protein>
    <submittedName>
        <fullName evidence="1">Phytanoyl-CoA dioxygenase family protein</fullName>
    </submittedName>
</protein>
<dbReference type="SUPFAM" id="SSF51197">
    <property type="entry name" value="Clavaminate synthase-like"/>
    <property type="match status" value="1"/>
</dbReference>
<dbReference type="PANTHER" id="PTHR20883:SF49">
    <property type="entry name" value="PHYTANOYL-COA DIOXYGENASE"/>
    <property type="match status" value="1"/>
</dbReference>
<sequence>MTKAVVRSVTSAEVAHFTEHGWVHLPALIDAAVVEGLRFVALERLETNRRAAKGGVGYVDRAFGQDRDIAAIEPDFRMIAHHRNMGDNAIRLLGSVQRVRLQISNLLVKEPVGSTRNSEETAYHQDFPWLPMDRSSMLTVWVALVPVAAEMGSLRFYDRSHRLGLLGRSFVRDGDDMLSQHPWLHGYSVAGGGDLQAGDATVHHALTVHGAPANTTDRRRLSFTATYFGADALYTGAPHAQTDDLEPALAIGSPFESPRFPLIETGMTE</sequence>
<evidence type="ECO:0000313" key="1">
    <source>
        <dbReference type="EMBL" id="MCZ4548618.1"/>
    </source>
</evidence>
<dbReference type="PANTHER" id="PTHR20883">
    <property type="entry name" value="PHYTANOYL-COA DIOXYGENASE DOMAIN CONTAINING 1"/>
    <property type="match status" value="1"/>
</dbReference>
<reference evidence="1" key="1">
    <citation type="submission" date="2022-12" db="EMBL/GenBank/DDBJ databases">
        <authorList>
            <person name="Krivoruchko A.V."/>
            <person name="Elkin A."/>
        </authorList>
    </citation>
    <scope>NUCLEOTIDE SEQUENCE</scope>
    <source>
        <strain evidence="1">IEGM 1388</strain>
    </source>
</reference>
<dbReference type="InterPro" id="IPR008775">
    <property type="entry name" value="Phytyl_CoA_dOase-like"/>
</dbReference>
<name>A0ABT4MNP5_GORRU</name>
<dbReference type="Proteomes" id="UP001067235">
    <property type="component" value="Unassembled WGS sequence"/>
</dbReference>
<keyword evidence="1" id="KW-0560">Oxidoreductase</keyword>
<keyword evidence="1" id="KW-0223">Dioxygenase</keyword>
<comment type="caution">
    <text evidence="1">The sequence shown here is derived from an EMBL/GenBank/DDBJ whole genome shotgun (WGS) entry which is preliminary data.</text>
</comment>
<dbReference type="EMBL" id="JAPWIE010000001">
    <property type="protein sequence ID" value="MCZ4548618.1"/>
    <property type="molecule type" value="Genomic_DNA"/>
</dbReference>
<accession>A0ABT4MNP5</accession>
<dbReference type="RefSeq" id="WP_301569109.1">
    <property type="nucleotide sequence ID" value="NZ_JAPWIE010000001.1"/>
</dbReference>
<dbReference type="Gene3D" id="2.60.120.620">
    <property type="entry name" value="q2cbj1_9rhob like domain"/>
    <property type="match status" value="1"/>
</dbReference>
<dbReference type="Pfam" id="PF05721">
    <property type="entry name" value="PhyH"/>
    <property type="match status" value="1"/>
</dbReference>
<proteinExistence type="predicted"/>
<evidence type="ECO:0000313" key="2">
    <source>
        <dbReference type="Proteomes" id="UP001067235"/>
    </source>
</evidence>
<keyword evidence="2" id="KW-1185">Reference proteome</keyword>
<gene>
    <name evidence="1" type="ORF">O4213_01395</name>
</gene>
<dbReference type="GO" id="GO:0051213">
    <property type="term" value="F:dioxygenase activity"/>
    <property type="evidence" value="ECO:0007669"/>
    <property type="project" value="UniProtKB-KW"/>
</dbReference>